<dbReference type="RefSeq" id="WP_229959710.1">
    <property type="nucleotide sequence ID" value="NZ_JAJJWI010000006.1"/>
</dbReference>
<evidence type="ECO:0000256" key="7">
    <source>
        <dbReference type="PIRNR" id="PIRNR004682"/>
    </source>
</evidence>
<dbReference type="PANTHER" id="PTHR42891:SF1">
    <property type="entry name" value="D-GLYCERO-BETA-D-MANNO-HEPTOSE-1,7-BISPHOSPHATE 7-PHOSPHATASE"/>
    <property type="match status" value="1"/>
</dbReference>
<evidence type="ECO:0000256" key="3">
    <source>
        <dbReference type="ARBA" id="ARBA00022723"/>
    </source>
</evidence>
<dbReference type="InterPro" id="IPR023214">
    <property type="entry name" value="HAD_sf"/>
</dbReference>
<organism evidence="8 9">
    <name type="scientific">Pontibacter silvestris</name>
    <dbReference type="NCBI Taxonomy" id="2305183"/>
    <lineage>
        <taxon>Bacteria</taxon>
        <taxon>Pseudomonadati</taxon>
        <taxon>Bacteroidota</taxon>
        <taxon>Cytophagia</taxon>
        <taxon>Cytophagales</taxon>
        <taxon>Hymenobacteraceae</taxon>
        <taxon>Pontibacter</taxon>
    </lineage>
</organism>
<dbReference type="SUPFAM" id="SSF56784">
    <property type="entry name" value="HAD-like"/>
    <property type="match status" value="1"/>
</dbReference>
<dbReference type="EC" id="3.1.3.-" evidence="7"/>
<evidence type="ECO:0000256" key="1">
    <source>
        <dbReference type="ARBA" id="ARBA00004496"/>
    </source>
</evidence>
<dbReference type="EMBL" id="JBHUHV010000002">
    <property type="protein sequence ID" value="MFD2065397.1"/>
    <property type="molecule type" value="Genomic_DNA"/>
</dbReference>
<dbReference type="InterPro" id="IPR036412">
    <property type="entry name" value="HAD-like_sf"/>
</dbReference>
<name>A0ABW4WUA0_9BACT</name>
<evidence type="ECO:0000256" key="2">
    <source>
        <dbReference type="ARBA" id="ARBA00022490"/>
    </source>
</evidence>
<evidence type="ECO:0000313" key="8">
    <source>
        <dbReference type="EMBL" id="MFD2065397.1"/>
    </source>
</evidence>
<keyword evidence="2 7" id="KW-0963">Cytoplasm</keyword>
<dbReference type="Proteomes" id="UP001597369">
    <property type="component" value="Unassembled WGS sequence"/>
</dbReference>
<comment type="caution">
    <text evidence="8">The sequence shown here is derived from an EMBL/GenBank/DDBJ whole genome shotgun (WGS) entry which is preliminary data.</text>
</comment>
<dbReference type="Pfam" id="PF13242">
    <property type="entry name" value="Hydrolase_like"/>
    <property type="match status" value="1"/>
</dbReference>
<sequence>MQKQKCVFLDRDGVLNRERGDYTYRLEDFEVLPGVREALGLLKENGFLLIVVTNQGGIAKGLYTKRDTMACHQKLQDSCGSIIDAIYYAPGHHTVSASLSRKPDSLMLERAIAKYNIDPAVSWMVGDALRDMEAGKKAGVKTILVGEYHAPCKHDRQVKDLWEAAHVVLSETKKPA</sequence>
<proteinExistence type="inferred from homology"/>
<dbReference type="InterPro" id="IPR006543">
    <property type="entry name" value="Histidinol-phos"/>
</dbReference>
<dbReference type="CDD" id="cd07503">
    <property type="entry name" value="HAD_HisB-N"/>
    <property type="match status" value="1"/>
</dbReference>
<dbReference type="InterPro" id="IPR006549">
    <property type="entry name" value="HAD-SF_hydro_IIIA"/>
</dbReference>
<accession>A0ABW4WUA0</accession>
<keyword evidence="3" id="KW-0479">Metal-binding</keyword>
<dbReference type="NCBIfam" id="TIGR01662">
    <property type="entry name" value="HAD-SF-IIIA"/>
    <property type="match status" value="1"/>
</dbReference>
<evidence type="ECO:0000313" key="9">
    <source>
        <dbReference type="Proteomes" id="UP001597369"/>
    </source>
</evidence>
<evidence type="ECO:0000256" key="4">
    <source>
        <dbReference type="ARBA" id="ARBA00022801"/>
    </source>
</evidence>
<comment type="subcellular location">
    <subcellularLocation>
        <location evidence="1 7">Cytoplasm</location>
    </subcellularLocation>
</comment>
<dbReference type="Gene3D" id="3.40.50.1000">
    <property type="entry name" value="HAD superfamily/HAD-like"/>
    <property type="match status" value="1"/>
</dbReference>
<keyword evidence="9" id="KW-1185">Reference proteome</keyword>
<comment type="similarity">
    <text evidence="7">Belongs to the gmhB family.</text>
</comment>
<dbReference type="PIRSF" id="PIRSF004682">
    <property type="entry name" value="GmhB"/>
    <property type="match status" value="1"/>
</dbReference>
<keyword evidence="5 7" id="KW-0119">Carbohydrate metabolism</keyword>
<evidence type="ECO:0000256" key="5">
    <source>
        <dbReference type="ARBA" id="ARBA00023277"/>
    </source>
</evidence>
<gene>
    <name evidence="8" type="ORF">ACFSKU_00760</name>
</gene>
<keyword evidence="4 7" id="KW-0378">Hydrolase</keyword>
<dbReference type="PANTHER" id="PTHR42891">
    <property type="entry name" value="D-GLYCERO-BETA-D-MANNO-HEPTOSE-1,7-BISPHOSPHATE 7-PHOSPHATASE"/>
    <property type="match status" value="1"/>
</dbReference>
<reference evidence="9" key="1">
    <citation type="journal article" date="2019" name="Int. J. Syst. Evol. Microbiol.">
        <title>The Global Catalogue of Microorganisms (GCM) 10K type strain sequencing project: providing services to taxonomists for standard genome sequencing and annotation.</title>
        <authorList>
            <consortium name="The Broad Institute Genomics Platform"/>
            <consortium name="The Broad Institute Genome Sequencing Center for Infectious Disease"/>
            <person name="Wu L."/>
            <person name="Ma J."/>
        </authorList>
    </citation>
    <scope>NUCLEOTIDE SEQUENCE [LARGE SCALE GENOMIC DNA]</scope>
    <source>
        <strain evidence="9">JCM 16545</strain>
    </source>
</reference>
<evidence type="ECO:0000256" key="6">
    <source>
        <dbReference type="ARBA" id="ARBA00031828"/>
    </source>
</evidence>
<dbReference type="InterPro" id="IPR004446">
    <property type="entry name" value="Heptose_bisP_phosphatase"/>
</dbReference>
<dbReference type="NCBIfam" id="TIGR01656">
    <property type="entry name" value="Histidinol-ppas"/>
    <property type="match status" value="1"/>
</dbReference>
<protein>
    <recommendedName>
        <fullName evidence="6 7">D,D-heptose 1,7-bisphosphate phosphatase</fullName>
        <ecNumber evidence="7">3.1.3.-</ecNumber>
    </recommendedName>
</protein>